<proteinExistence type="predicted"/>
<dbReference type="Pfam" id="PF16015">
    <property type="entry name" value="Promethin"/>
    <property type="match status" value="1"/>
</dbReference>
<keyword evidence="2" id="KW-0812">Transmembrane</keyword>
<dbReference type="AlphaFoldDB" id="A0A5M6C9M7"/>
<accession>A0A5M6C9M7</accession>
<reference evidence="3" key="2">
    <citation type="submission" date="2024-01" db="EMBL/GenBank/DDBJ databases">
        <title>Comparative genomics of Cryptococcus and Kwoniella reveals pathogenesis evolution and contrasting modes of karyotype evolution via chromosome fusion or intercentromeric recombination.</title>
        <authorList>
            <person name="Coelho M.A."/>
            <person name="David-Palma M."/>
            <person name="Shea T."/>
            <person name="Bowers K."/>
            <person name="McGinley-Smith S."/>
            <person name="Mohammad A.W."/>
            <person name="Gnirke A."/>
            <person name="Yurkov A.M."/>
            <person name="Nowrousian M."/>
            <person name="Sun S."/>
            <person name="Cuomo C.A."/>
            <person name="Heitman J."/>
        </authorList>
    </citation>
    <scope>NUCLEOTIDE SEQUENCE</scope>
    <source>
        <strain evidence="3">CBS 12478</strain>
    </source>
</reference>
<evidence type="ECO:0000313" key="3">
    <source>
        <dbReference type="EMBL" id="WWD17115.1"/>
    </source>
</evidence>
<dbReference type="Proteomes" id="UP000322225">
    <property type="component" value="Chromosome 3"/>
</dbReference>
<sequence>MPHSTSRTSTDDDDMSDMVKISPPSSSPSLMSYTTSIPSIKSESMQEGYAHTHSDIGSRASSFEFSDPSADSTISGSTAASGPPRSAVPVVASEGGRKVRSDQEVVQDAQSAVEDTVRRVREQSDKFQLAARPYADKIRSFAEDRPVLFTFIALWTIISAIPVSFFLGFTILATLTIASVAAFFVAASVIGIILFAIASLAGTILLALTFLLPVLFITTVLTLVALSTLLSLFLAHRLYLHLSVSTSKAAEVNVQTLSTGVQAFVEETLERISIQLPASLKFAGRAPVKAEPVKEGGLRWADDEKISGGGGGWIIDEKKALFGQDAGEKTPTSILDSHVKGSLVGSKVGSGRGIKYNVSVPLPLGLERAPAEYWDFKPSSG</sequence>
<dbReference type="RefSeq" id="XP_031863440.1">
    <property type="nucleotide sequence ID" value="XM_032002503.1"/>
</dbReference>
<dbReference type="EMBL" id="CP144053">
    <property type="protein sequence ID" value="WWD17115.1"/>
    <property type="molecule type" value="Genomic_DNA"/>
</dbReference>
<protein>
    <submittedName>
        <fullName evidence="3">Uncharacterized protein</fullName>
    </submittedName>
</protein>
<reference evidence="3" key="1">
    <citation type="submission" date="2017-08" db="EMBL/GenBank/DDBJ databases">
        <authorList>
            <person name="Cuomo C."/>
            <person name="Billmyre B."/>
            <person name="Heitman J."/>
        </authorList>
    </citation>
    <scope>NUCLEOTIDE SEQUENCE</scope>
    <source>
        <strain evidence="3">CBS 12478</strain>
    </source>
</reference>
<gene>
    <name evidence="3" type="ORF">CI109_101552</name>
</gene>
<feature type="region of interest" description="Disordered" evidence="1">
    <location>
        <begin position="1"/>
        <end position="89"/>
    </location>
</feature>
<dbReference type="KEGG" id="ksn:43586617"/>
<keyword evidence="2" id="KW-1133">Transmembrane helix</keyword>
<evidence type="ECO:0000256" key="2">
    <source>
        <dbReference type="SAM" id="Phobius"/>
    </source>
</evidence>
<feature type="compositionally biased region" description="Polar residues" evidence="1">
    <location>
        <begin position="30"/>
        <end position="45"/>
    </location>
</feature>
<name>A0A5M6C9M7_9TREE</name>
<dbReference type="OrthoDB" id="2564838at2759"/>
<feature type="transmembrane region" description="Helical" evidence="2">
    <location>
        <begin position="214"/>
        <end position="235"/>
    </location>
</feature>
<feature type="transmembrane region" description="Helical" evidence="2">
    <location>
        <begin position="180"/>
        <end position="208"/>
    </location>
</feature>
<keyword evidence="2" id="KW-0472">Membrane</keyword>
<evidence type="ECO:0000256" key="1">
    <source>
        <dbReference type="SAM" id="MobiDB-lite"/>
    </source>
</evidence>
<organism evidence="3 4">
    <name type="scientific">Kwoniella shandongensis</name>
    <dbReference type="NCBI Taxonomy" id="1734106"/>
    <lineage>
        <taxon>Eukaryota</taxon>
        <taxon>Fungi</taxon>
        <taxon>Dikarya</taxon>
        <taxon>Basidiomycota</taxon>
        <taxon>Agaricomycotina</taxon>
        <taxon>Tremellomycetes</taxon>
        <taxon>Tremellales</taxon>
        <taxon>Cryptococcaceae</taxon>
        <taxon>Kwoniella</taxon>
    </lineage>
</organism>
<dbReference type="GeneID" id="43586617"/>
<keyword evidence="4" id="KW-1185">Reference proteome</keyword>
<feature type="transmembrane region" description="Helical" evidence="2">
    <location>
        <begin position="147"/>
        <end position="173"/>
    </location>
</feature>
<evidence type="ECO:0000313" key="4">
    <source>
        <dbReference type="Proteomes" id="UP000322225"/>
    </source>
</evidence>
<feature type="compositionally biased region" description="Polar residues" evidence="1">
    <location>
        <begin position="59"/>
        <end position="80"/>
    </location>
</feature>